<proteinExistence type="predicted"/>
<dbReference type="EMBL" id="JBHUCP010000016">
    <property type="protein sequence ID" value="MFD1531933.1"/>
    <property type="molecule type" value="Genomic_DNA"/>
</dbReference>
<dbReference type="SMART" id="SM00530">
    <property type="entry name" value="HTH_XRE"/>
    <property type="match status" value="1"/>
</dbReference>
<feature type="domain" description="HTH cro/C1-type" evidence="2">
    <location>
        <begin position="9"/>
        <end position="64"/>
    </location>
</feature>
<dbReference type="InterPro" id="IPR010982">
    <property type="entry name" value="Lambda_DNA-bd_dom_sf"/>
</dbReference>
<dbReference type="Proteomes" id="UP001597145">
    <property type="component" value="Unassembled WGS sequence"/>
</dbReference>
<dbReference type="RefSeq" id="WP_343974488.1">
    <property type="nucleotide sequence ID" value="NZ_BAAAJG010000007.1"/>
</dbReference>
<name>A0ABW4FMS5_9PSEU</name>
<dbReference type="Pfam" id="PF13560">
    <property type="entry name" value="HTH_31"/>
    <property type="match status" value="1"/>
</dbReference>
<keyword evidence="1" id="KW-0238">DNA-binding</keyword>
<accession>A0ABW4FMS5</accession>
<dbReference type="PANTHER" id="PTHR46797:SF1">
    <property type="entry name" value="METHYLPHOSPHONATE SYNTHASE"/>
    <property type="match status" value="1"/>
</dbReference>
<evidence type="ECO:0000256" key="1">
    <source>
        <dbReference type="ARBA" id="ARBA00023125"/>
    </source>
</evidence>
<gene>
    <name evidence="3" type="ORF">ACFSCY_21105</name>
</gene>
<dbReference type="Gene3D" id="1.10.260.40">
    <property type="entry name" value="lambda repressor-like DNA-binding domains"/>
    <property type="match status" value="1"/>
</dbReference>
<dbReference type="InterPro" id="IPR050807">
    <property type="entry name" value="TransReg_Diox_bact_type"/>
</dbReference>
<dbReference type="InterPro" id="IPR001387">
    <property type="entry name" value="Cro/C1-type_HTH"/>
</dbReference>
<protein>
    <submittedName>
        <fullName evidence="3">Helix-turn-helix domain-containing protein</fullName>
    </submittedName>
</protein>
<comment type="caution">
    <text evidence="3">The sequence shown here is derived from an EMBL/GenBank/DDBJ whole genome shotgun (WGS) entry which is preliminary data.</text>
</comment>
<dbReference type="PROSITE" id="PS50943">
    <property type="entry name" value="HTH_CROC1"/>
    <property type="match status" value="1"/>
</dbReference>
<dbReference type="PANTHER" id="PTHR46797">
    <property type="entry name" value="HTH-TYPE TRANSCRIPTIONAL REGULATOR"/>
    <property type="match status" value="1"/>
</dbReference>
<evidence type="ECO:0000313" key="4">
    <source>
        <dbReference type="Proteomes" id="UP001597145"/>
    </source>
</evidence>
<keyword evidence="4" id="KW-1185">Reference proteome</keyword>
<dbReference type="CDD" id="cd00093">
    <property type="entry name" value="HTH_XRE"/>
    <property type="match status" value="1"/>
</dbReference>
<sequence>MTEPIGRRIALHRRRRGLSQAAVAGLVGRSESWLSQVERGLRTVDSYTVLRDLARVLRVDIGTLAGSGQASEPERSPVRMDVVEIERTLLVGVAAEPVLDVASAVPELHAAYQAARYDEVLAALPGLIAALDGQDAALIARGYTVAAKTLTKIGSHDLALVAADRAWAAARRSGGPADVGMAVYQVVCALLPTPRSALAEELAATSAARLEDDADPAACSVAGALWLIAAVAAARRTDAAASGERLNRAQRLADHLGEDANYRWTAFGPTNVAIHRVSVAVELGDAPGALAAAEAVDVDQLPEALRSRRVQVQLDVAWAHAQRRRDAEALVALLEIERAAPQVTRRNAVARDTIRQLLARARGSSGAAVRGLAHRAGVVV</sequence>
<evidence type="ECO:0000313" key="3">
    <source>
        <dbReference type="EMBL" id="MFD1531933.1"/>
    </source>
</evidence>
<dbReference type="SUPFAM" id="SSF47413">
    <property type="entry name" value="lambda repressor-like DNA-binding domains"/>
    <property type="match status" value="1"/>
</dbReference>
<organism evidence="3 4">
    <name type="scientific">Pseudonocardia aurantiaca</name>
    <dbReference type="NCBI Taxonomy" id="75290"/>
    <lineage>
        <taxon>Bacteria</taxon>
        <taxon>Bacillati</taxon>
        <taxon>Actinomycetota</taxon>
        <taxon>Actinomycetes</taxon>
        <taxon>Pseudonocardiales</taxon>
        <taxon>Pseudonocardiaceae</taxon>
        <taxon>Pseudonocardia</taxon>
    </lineage>
</organism>
<reference evidence="4" key="1">
    <citation type="journal article" date="2019" name="Int. J. Syst. Evol. Microbiol.">
        <title>The Global Catalogue of Microorganisms (GCM) 10K type strain sequencing project: providing services to taxonomists for standard genome sequencing and annotation.</title>
        <authorList>
            <consortium name="The Broad Institute Genomics Platform"/>
            <consortium name="The Broad Institute Genome Sequencing Center for Infectious Disease"/>
            <person name="Wu L."/>
            <person name="Ma J."/>
        </authorList>
    </citation>
    <scope>NUCLEOTIDE SEQUENCE [LARGE SCALE GENOMIC DNA]</scope>
    <source>
        <strain evidence="4">JCM 12165</strain>
    </source>
</reference>
<evidence type="ECO:0000259" key="2">
    <source>
        <dbReference type="PROSITE" id="PS50943"/>
    </source>
</evidence>